<dbReference type="AlphaFoldDB" id="A0A8S3QKY3"/>
<evidence type="ECO:0000259" key="8">
    <source>
        <dbReference type="PROSITE" id="PS50954"/>
    </source>
</evidence>
<reference evidence="9" key="1">
    <citation type="submission" date="2021-03" db="EMBL/GenBank/DDBJ databases">
        <authorList>
            <person name="Bekaert M."/>
        </authorList>
    </citation>
    <scope>NUCLEOTIDE SEQUENCE</scope>
</reference>
<dbReference type="InterPro" id="IPR036770">
    <property type="entry name" value="Ankyrin_rpt-contain_sf"/>
</dbReference>
<dbReference type="PROSITE" id="PS50954">
    <property type="entry name" value="LEM"/>
    <property type="match status" value="1"/>
</dbReference>
<proteinExistence type="inferred from homology"/>
<dbReference type="OrthoDB" id="7446186at2759"/>
<name>A0A8S3QKY3_MYTED</name>
<dbReference type="Gene3D" id="1.25.40.20">
    <property type="entry name" value="Ankyrin repeat-containing domain"/>
    <property type="match status" value="1"/>
</dbReference>
<evidence type="ECO:0000256" key="3">
    <source>
        <dbReference type="ARBA" id="ARBA00022618"/>
    </source>
</evidence>
<keyword evidence="6" id="KW-0131">Cell cycle</keyword>
<feature type="compositionally biased region" description="Low complexity" evidence="7">
    <location>
        <begin position="725"/>
        <end position="734"/>
    </location>
</feature>
<dbReference type="GO" id="GO:0005783">
    <property type="term" value="C:endoplasmic reticulum"/>
    <property type="evidence" value="ECO:0007669"/>
    <property type="project" value="UniProtKB-SubCell"/>
</dbReference>
<dbReference type="GO" id="GO:0007399">
    <property type="term" value="P:nervous system development"/>
    <property type="evidence" value="ECO:0007669"/>
    <property type="project" value="UniProtKB-ARBA"/>
</dbReference>
<organism evidence="9 10">
    <name type="scientific">Mytilus edulis</name>
    <name type="common">Blue mussel</name>
    <dbReference type="NCBI Taxonomy" id="6550"/>
    <lineage>
        <taxon>Eukaryota</taxon>
        <taxon>Metazoa</taxon>
        <taxon>Spiralia</taxon>
        <taxon>Lophotrochozoa</taxon>
        <taxon>Mollusca</taxon>
        <taxon>Bivalvia</taxon>
        <taxon>Autobranchia</taxon>
        <taxon>Pteriomorphia</taxon>
        <taxon>Mytilida</taxon>
        <taxon>Mytiloidea</taxon>
        <taxon>Mytilidae</taxon>
        <taxon>Mytilinae</taxon>
        <taxon>Mytilus</taxon>
    </lineage>
</organism>
<dbReference type="Gene3D" id="1.10.720.40">
    <property type="match status" value="1"/>
</dbReference>
<evidence type="ECO:0000256" key="4">
    <source>
        <dbReference type="ARBA" id="ARBA00022824"/>
    </source>
</evidence>
<feature type="domain" description="LEM" evidence="8">
    <location>
        <begin position="5"/>
        <end position="49"/>
    </location>
</feature>
<gene>
    <name evidence="9" type="ORF">MEDL_11151</name>
</gene>
<dbReference type="SMART" id="SM00540">
    <property type="entry name" value="LEM"/>
    <property type="match status" value="1"/>
</dbReference>
<dbReference type="InterPro" id="IPR002110">
    <property type="entry name" value="Ankyrin_rpt"/>
</dbReference>
<evidence type="ECO:0000313" key="10">
    <source>
        <dbReference type="Proteomes" id="UP000683360"/>
    </source>
</evidence>
<keyword evidence="3" id="KW-0132">Cell division</keyword>
<feature type="compositionally biased region" description="Basic and acidic residues" evidence="7">
    <location>
        <begin position="709"/>
        <end position="724"/>
    </location>
</feature>
<evidence type="ECO:0000256" key="7">
    <source>
        <dbReference type="SAM" id="MobiDB-lite"/>
    </source>
</evidence>
<feature type="compositionally biased region" description="Basic and acidic residues" evidence="7">
    <location>
        <begin position="736"/>
        <end position="755"/>
    </location>
</feature>
<feature type="region of interest" description="Disordered" evidence="7">
    <location>
        <begin position="150"/>
        <end position="172"/>
    </location>
</feature>
<keyword evidence="10" id="KW-1185">Reference proteome</keyword>
<evidence type="ECO:0000256" key="5">
    <source>
        <dbReference type="ARBA" id="ARBA00023043"/>
    </source>
</evidence>
<dbReference type="Proteomes" id="UP000683360">
    <property type="component" value="Unassembled WGS sequence"/>
</dbReference>
<dbReference type="Pfam" id="PF24567">
    <property type="entry name" value="ANKLE2_3rd"/>
    <property type="match status" value="1"/>
</dbReference>
<feature type="region of interest" description="Disordered" evidence="7">
    <location>
        <begin position="691"/>
        <end position="755"/>
    </location>
</feature>
<dbReference type="GO" id="GO:0031468">
    <property type="term" value="P:nuclear membrane reassembly"/>
    <property type="evidence" value="ECO:0007669"/>
    <property type="project" value="UniProtKB-ARBA"/>
</dbReference>
<dbReference type="SUPFAM" id="SSF48403">
    <property type="entry name" value="Ankyrin repeat"/>
    <property type="match status" value="1"/>
</dbReference>
<protein>
    <submittedName>
        <fullName evidence="9">ANKLE2</fullName>
    </submittedName>
</protein>
<evidence type="ECO:0000256" key="2">
    <source>
        <dbReference type="ARBA" id="ARBA00007597"/>
    </source>
</evidence>
<dbReference type="InterPro" id="IPR011015">
    <property type="entry name" value="LEM/LEM-like_dom_sf"/>
</dbReference>
<dbReference type="PANTHER" id="PTHR12349:SF4">
    <property type="entry name" value="ANKYRIN REPEAT AND LEM DOMAIN-CONTAINING PROTEIN 2"/>
    <property type="match status" value="1"/>
</dbReference>
<keyword evidence="4" id="KW-0256">Endoplasmic reticulum</keyword>
<feature type="compositionally biased region" description="Basic and acidic residues" evidence="7">
    <location>
        <begin position="654"/>
        <end position="666"/>
    </location>
</feature>
<dbReference type="PANTHER" id="PTHR12349">
    <property type="entry name" value="ANKYRIN REPEAT AND LEM DOMAIN-CONTAINING PROTEIN 2"/>
    <property type="match status" value="1"/>
</dbReference>
<dbReference type="InterPro" id="IPR056237">
    <property type="entry name" value="ANKLE2_3rd"/>
</dbReference>
<dbReference type="GO" id="GO:0051721">
    <property type="term" value="F:protein phosphatase 2A binding"/>
    <property type="evidence" value="ECO:0007669"/>
    <property type="project" value="TreeGrafter"/>
</dbReference>
<dbReference type="GO" id="GO:0051301">
    <property type="term" value="P:cell division"/>
    <property type="evidence" value="ECO:0007669"/>
    <property type="project" value="UniProtKB-KW"/>
</dbReference>
<feature type="region of interest" description="Disordered" evidence="7">
    <location>
        <begin position="622"/>
        <end position="666"/>
    </location>
</feature>
<dbReference type="EMBL" id="CAJPWZ010000550">
    <property type="protein sequence ID" value="CAG2196265.1"/>
    <property type="molecule type" value="Genomic_DNA"/>
</dbReference>
<dbReference type="SUPFAM" id="SSF63451">
    <property type="entry name" value="LEM domain"/>
    <property type="match status" value="1"/>
</dbReference>
<evidence type="ECO:0000256" key="1">
    <source>
        <dbReference type="ARBA" id="ARBA00004240"/>
    </source>
</evidence>
<accession>A0A8S3QKY3</accession>
<dbReference type="FunFam" id="1.25.40.20:FF:000072">
    <property type="entry name" value="Ankyrin repeat and LEM domain containing 2"/>
    <property type="match status" value="1"/>
</dbReference>
<keyword evidence="5" id="KW-0040">ANK repeat</keyword>
<dbReference type="SMART" id="SM00248">
    <property type="entry name" value="ANK"/>
    <property type="match status" value="2"/>
</dbReference>
<dbReference type="Pfam" id="PF03020">
    <property type="entry name" value="LEM"/>
    <property type="match status" value="1"/>
</dbReference>
<comment type="caution">
    <text evidence="9">The sequence shown here is derived from an EMBL/GenBank/DDBJ whole genome shotgun (WGS) entry which is preliminary data.</text>
</comment>
<sequence length="1088" mass="123223">MDDILNEVKELSVADLRTKLIEVGEKVGPITATTQNLFQKRLAKRLYQIQHPELLTSEAKEKDVVNNNSPPDNVEPVKNVAKVNEDTVDSKTSDVPSVFFGVCLPHGVDKKETEDEELVFKDKVQALQAVKKYAGARFKVFKSKQDARLFSQSSADEPSPSPWKPSSPKATDGFISTMGTGVSFESSPYKAPKVQEISKFRLALEQGDTTTIETLVWENPRFLISSADTPLIIQEGPRYNALHVAAKSNQPQVCQLILDILEDPSFLDKLYGHTKETECTRTDRMNFVVDLYLNTPDKGCCESPLHFACKFGYTDVVAVLASHPKVDKILKNKYAETPRDVICTRLKTPTQDQKAEIKDLLEGQFYVPLLRAEDNSTQPLIGQPWSPDSSKVPLNVATGTWSPKDPLMAVKACAGPMTPSKHEDVKRNLSSQRELAHEYQIPWVEYWTFLQTYADLTTEDGLDLFEDFLHRQSLGLCIAEKIDKLDIKSDMEDSFVTANQSSNPMNSSFLNSSLFQSINGSLGQRSISPQILEENSFLCKGLPKTSSPLNTSEMEESLHLPKHNIYDYGKNYMTWSMDSSDFMQESFTASSSPMGCLTALFSKLSLLDRSIRQKRRSVSCNSCIGDRSASSPHERNGSKPYNSPPRGMDPISENFEKRDINKNIELSEKKPEEVYCNGSVPTRICDDIAEENSSDENTDRSQSPALSNHLEDKNVSLWRDKRNDSVSSSLSSLSDEGGRLETCDEGENVPKVENDIKQEKKDVIVESKFNCDEKVTCEPKNDSKSEKLEFEKEASNIDDLTDKFDQKISVTDVATSECSQTPERKRRISGKEKPTYVHLDVVFEMNKNKTPENIFEAMFEAVNERRKSNMNLEEMDFMKFSDDDWNRDFVIDFDLTQSDLREGQEILATVAVVPLNMNLNDMKVFPRVPFKLTSCEYLNTADVNFADSIVIVNLKFHFVREQMKQALLVRNCFYQRSYFINGPLPTKTDLDAHRAMDDHPVNKTEYPYIHRWRSLISARMSEIGNEWPSPARVHQYSNLSSSFPQITTPRMNDSSMLFRSPRAPLNKMTTTWTLPNVRTKLFNGSSKE</sequence>
<evidence type="ECO:0000313" key="9">
    <source>
        <dbReference type="EMBL" id="CAG2196265.1"/>
    </source>
</evidence>
<evidence type="ECO:0000256" key="6">
    <source>
        <dbReference type="ARBA" id="ARBA00023306"/>
    </source>
</evidence>
<comment type="subcellular location">
    <subcellularLocation>
        <location evidence="1">Endoplasmic reticulum</location>
    </subcellularLocation>
</comment>
<comment type="similarity">
    <text evidence="2">Belongs to the ANKLE2 family.</text>
</comment>
<dbReference type="InterPro" id="IPR003887">
    <property type="entry name" value="LEM_dom"/>
</dbReference>